<gene>
    <name evidence="1" type="ORF">LEP1GSC194_2507</name>
</gene>
<organism evidence="1 2">
    <name type="scientific">Leptospira alstonii serovar Sichuan str. 79601</name>
    <dbReference type="NCBI Taxonomy" id="1218565"/>
    <lineage>
        <taxon>Bacteria</taxon>
        <taxon>Pseudomonadati</taxon>
        <taxon>Spirochaetota</taxon>
        <taxon>Spirochaetia</taxon>
        <taxon>Leptospirales</taxon>
        <taxon>Leptospiraceae</taxon>
        <taxon>Leptospira</taxon>
    </lineage>
</organism>
<proteinExistence type="predicted"/>
<dbReference type="EMBL" id="ANIK01000003">
    <property type="protein sequence ID" value="EMJ98134.1"/>
    <property type="molecule type" value="Genomic_DNA"/>
</dbReference>
<evidence type="ECO:0000313" key="2">
    <source>
        <dbReference type="Proteomes" id="UP000011988"/>
    </source>
</evidence>
<protein>
    <submittedName>
        <fullName evidence="1">Uncharacterized protein</fullName>
    </submittedName>
</protein>
<reference evidence="1 2" key="1">
    <citation type="submission" date="2013-01" db="EMBL/GenBank/DDBJ databases">
        <authorList>
            <person name="Harkins D.M."/>
            <person name="Durkin A.S."/>
            <person name="Brinkac L.M."/>
            <person name="Haft D.H."/>
            <person name="Selengut J.D."/>
            <person name="Sanka R."/>
            <person name="DePew J."/>
            <person name="Purushe J."/>
            <person name="Galloway R.L."/>
            <person name="Vinetz J.M."/>
            <person name="Sutton G.G."/>
            <person name="Nierman W.C."/>
            <person name="Fouts D.E."/>
        </authorList>
    </citation>
    <scope>NUCLEOTIDE SEQUENCE [LARGE SCALE GENOMIC DNA]</scope>
    <source>
        <strain evidence="1 2">79601</strain>
    </source>
</reference>
<dbReference type="PATRIC" id="fig|1218565.3.peg.198"/>
<name>M6D2F6_9LEPT</name>
<comment type="caution">
    <text evidence="1">The sequence shown here is derived from an EMBL/GenBank/DDBJ whole genome shotgun (WGS) entry which is preliminary data.</text>
</comment>
<dbReference type="AlphaFoldDB" id="M6D2F6"/>
<dbReference type="Proteomes" id="UP000011988">
    <property type="component" value="Unassembled WGS sequence"/>
</dbReference>
<evidence type="ECO:0000313" key="1">
    <source>
        <dbReference type="EMBL" id="EMJ98134.1"/>
    </source>
</evidence>
<sequence length="68" mass="7725">MFYDSFIESSFPLLRQFWANPSPFFLTEKKRGAALSAPINKLIDRSKSEIFLSFQFVDSASIAFALAI</sequence>
<dbReference type="OrthoDB" id="9984632at2"/>
<accession>M6D2F6</accession>